<dbReference type="PANTHER" id="PTHR24421:SF56">
    <property type="entry name" value="OXYGEN SENSOR HISTIDINE KINASE RESPONSE REGULATOR DOST"/>
    <property type="match status" value="1"/>
</dbReference>
<dbReference type="GO" id="GO:0000155">
    <property type="term" value="F:phosphorelay sensor kinase activity"/>
    <property type="evidence" value="ECO:0007669"/>
    <property type="project" value="InterPro"/>
</dbReference>
<keyword evidence="6" id="KW-0479">Metal-binding</keyword>
<dbReference type="SUPFAM" id="SSF55874">
    <property type="entry name" value="ATPase domain of HSP90 chaperone/DNA topoisomerase II/histidine kinase"/>
    <property type="match status" value="1"/>
</dbReference>
<dbReference type="GO" id="GO:0016020">
    <property type="term" value="C:membrane"/>
    <property type="evidence" value="ECO:0007669"/>
    <property type="project" value="InterPro"/>
</dbReference>
<comment type="cofactor">
    <cofactor evidence="2">
        <name>heme</name>
        <dbReference type="ChEBI" id="CHEBI:30413"/>
    </cofactor>
</comment>
<dbReference type="GO" id="GO:0070483">
    <property type="term" value="P:detection of hypoxia"/>
    <property type="evidence" value="ECO:0007669"/>
    <property type="project" value="UniProtKB-ARBA"/>
</dbReference>
<evidence type="ECO:0000313" key="15">
    <source>
        <dbReference type="Proteomes" id="UP000238356"/>
    </source>
</evidence>
<dbReference type="InterPro" id="IPR011712">
    <property type="entry name" value="Sig_transdc_His_kin_sub3_dim/P"/>
</dbReference>
<evidence type="ECO:0000256" key="7">
    <source>
        <dbReference type="ARBA" id="ARBA00022777"/>
    </source>
</evidence>
<name>A0A2S5ZYX9_9NOCA</name>
<keyword evidence="7 14" id="KW-0418">Kinase</keyword>
<dbReference type="InterPro" id="IPR029016">
    <property type="entry name" value="GAF-like_dom_sf"/>
</dbReference>
<dbReference type="FunFam" id="3.30.450.40:FF:000052">
    <property type="entry name" value="Oxygen sensor histidine kinase response regulator DevS/DosS"/>
    <property type="match status" value="1"/>
</dbReference>
<dbReference type="SUPFAM" id="SSF55781">
    <property type="entry name" value="GAF domain-like"/>
    <property type="match status" value="2"/>
</dbReference>
<dbReference type="InterPro" id="IPR003594">
    <property type="entry name" value="HATPase_dom"/>
</dbReference>
<dbReference type="CDD" id="cd16917">
    <property type="entry name" value="HATPase_UhpB-NarQ-NarX-like"/>
    <property type="match status" value="1"/>
</dbReference>
<dbReference type="Pfam" id="PF02518">
    <property type="entry name" value="HATPase_c"/>
    <property type="match status" value="1"/>
</dbReference>
<proteinExistence type="predicted"/>
<evidence type="ECO:0000256" key="2">
    <source>
        <dbReference type="ARBA" id="ARBA00001971"/>
    </source>
</evidence>
<dbReference type="GO" id="GO:0019825">
    <property type="term" value="F:oxygen binding"/>
    <property type="evidence" value="ECO:0007669"/>
    <property type="project" value="UniProtKB-ARBA"/>
</dbReference>
<comment type="caution">
    <text evidence="14">The sequence shown here is derived from an EMBL/GenBank/DDBJ whole genome shotgun (WGS) entry which is preliminary data.</text>
</comment>
<keyword evidence="9" id="KW-0408">Iron</keyword>
<dbReference type="Pfam" id="PF13185">
    <property type="entry name" value="GAF_2"/>
    <property type="match status" value="1"/>
</dbReference>
<dbReference type="InterPro" id="IPR003018">
    <property type="entry name" value="GAF"/>
</dbReference>
<protein>
    <submittedName>
        <fullName evidence="14">Histidine kinase</fullName>
    </submittedName>
</protein>
<dbReference type="Pfam" id="PF07730">
    <property type="entry name" value="HisKA_3"/>
    <property type="match status" value="1"/>
</dbReference>
<evidence type="ECO:0000313" key="14">
    <source>
        <dbReference type="EMBL" id="PPJ23464.1"/>
    </source>
</evidence>
<evidence type="ECO:0000256" key="9">
    <source>
        <dbReference type="ARBA" id="ARBA00023004"/>
    </source>
</evidence>
<feature type="domain" description="GAF" evidence="12">
    <location>
        <begin position="66"/>
        <end position="213"/>
    </location>
</feature>
<dbReference type="GeneID" id="66722380"/>
<evidence type="ECO:0000256" key="5">
    <source>
        <dbReference type="ARBA" id="ARBA00022679"/>
    </source>
</evidence>
<feature type="compositionally biased region" description="Low complexity" evidence="11">
    <location>
        <begin position="561"/>
        <end position="582"/>
    </location>
</feature>
<dbReference type="Gene3D" id="3.30.450.40">
    <property type="match status" value="2"/>
</dbReference>
<reference evidence="14 15" key="1">
    <citation type="submission" date="2018-02" db="EMBL/GenBank/DDBJ databases">
        <title>8 Nocardia nova and 1 Nocardia cyriacigeorgica strain used for evolution to TMP-SMX.</title>
        <authorList>
            <person name="Mehta H."/>
            <person name="Weng J."/>
            <person name="Shamoo Y."/>
        </authorList>
    </citation>
    <scope>NUCLEOTIDE SEQUENCE [LARGE SCALE GENOMIC DNA]</scope>
    <source>
        <strain evidence="14 15">BAA2227</strain>
    </source>
</reference>
<dbReference type="SMART" id="SM00387">
    <property type="entry name" value="HATPase_c"/>
    <property type="match status" value="1"/>
</dbReference>
<evidence type="ECO:0000256" key="1">
    <source>
        <dbReference type="ARBA" id="ARBA00001946"/>
    </source>
</evidence>
<dbReference type="Gene3D" id="3.30.565.10">
    <property type="entry name" value="Histidine kinase-like ATPase, C-terminal domain"/>
    <property type="match status" value="1"/>
</dbReference>
<feature type="domain" description="Histidine kinase/HSP90-like ATPase" evidence="13">
    <location>
        <begin position="487"/>
        <end position="582"/>
    </location>
</feature>
<dbReference type="GO" id="GO:0005524">
    <property type="term" value="F:ATP binding"/>
    <property type="evidence" value="ECO:0007669"/>
    <property type="project" value="UniProtKB-ARBA"/>
</dbReference>
<evidence type="ECO:0000256" key="8">
    <source>
        <dbReference type="ARBA" id="ARBA00022842"/>
    </source>
</evidence>
<dbReference type="GO" id="GO:0020037">
    <property type="term" value="F:heme binding"/>
    <property type="evidence" value="ECO:0007669"/>
    <property type="project" value="UniProtKB-ARBA"/>
</dbReference>
<evidence type="ECO:0000256" key="10">
    <source>
        <dbReference type="ARBA" id="ARBA00023012"/>
    </source>
</evidence>
<organism evidence="14 15">
    <name type="scientific">Nocardia nova</name>
    <dbReference type="NCBI Taxonomy" id="37330"/>
    <lineage>
        <taxon>Bacteria</taxon>
        <taxon>Bacillati</taxon>
        <taxon>Actinomycetota</taxon>
        <taxon>Actinomycetes</taxon>
        <taxon>Mycobacteriales</taxon>
        <taxon>Nocardiaceae</taxon>
        <taxon>Nocardia</taxon>
    </lineage>
</organism>
<dbReference type="SMART" id="SM00065">
    <property type="entry name" value="GAF"/>
    <property type="match status" value="2"/>
</dbReference>
<dbReference type="PANTHER" id="PTHR24421">
    <property type="entry name" value="NITRATE/NITRITE SENSOR PROTEIN NARX-RELATED"/>
    <property type="match status" value="1"/>
</dbReference>
<gene>
    <name evidence="14" type="ORF">C5F51_28815</name>
</gene>
<dbReference type="GO" id="GO:0019826">
    <property type="term" value="F:oxygen sensor activity"/>
    <property type="evidence" value="ECO:0007669"/>
    <property type="project" value="UniProtKB-ARBA"/>
</dbReference>
<dbReference type="EMBL" id="PSZD01000024">
    <property type="protein sequence ID" value="PPJ23464.1"/>
    <property type="molecule type" value="Genomic_DNA"/>
</dbReference>
<dbReference type="InterPro" id="IPR036890">
    <property type="entry name" value="HATPase_C_sf"/>
</dbReference>
<keyword evidence="8" id="KW-0460">Magnesium</keyword>
<sequence length="582" mass="61945">MGGGPSDNNGSERAIVGSVAARDALSQLQLHTVLSELRDRVEDVISARDQTDNLVEAMLAVTADLNLDDTLRAIVHAAKGLVGARYGAVGVLGADGTLARFVHEGIDAETVARIGHLPRGRGVLGVTLTDPKALRLDDLARHPESVGFPEHHPPMHSFLGVPLRIRGENFGSLYLAEKTNGQPFTADDEVVLSALGSAAGIAVDNARLFGSAQLRHRWIAATSELTTEFLAAAHPDTVLGHVVERARELTCSERAWIAISVDPDVPAEEVTELHITHWAGPDTRLDRRIPVTDSISEVFRDGKTTSSPRIDRSDSALFGDGPVLLLPLHTGATALGVLVCARSAEQPAYSVEVAELCKGFTGQAALALDAARMQQRVRELDVLADRDRIARDLHDHVIQRVFAIGLSLQGAVGYSHRPDVQQRLSDAVDELQQVITDIRGSIYELHADTGPTRLRQRITDIVRGHAQPAGLHVTTGFTGPLDAVPPELADHAEAVVAEAVSNTVRHADADTLALDVTVDDALTITVEDNGIGIPADTDLTASGLANLADRARDAGGSFDYGPATRPGPRGPGTRITWTAPLP</sequence>
<keyword evidence="3" id="KW-0963">Cytoplasm</keyword>
<evidence type="ECO:0000259" key="13">
    <source>
        <dbReference type="SMART" id="SM00387"/>
    </source>
</evidence>
<accession>A0A2S5ZYX9</accession>
<dbReference type="GO" id="GO:0000287">
    <property type="term" value="F:magnesium ion binding"/>
    <property type="evidence" value="ECO:0007669"/>
    <property type="project" value="UniProtKB-ARBA"/>
</dbReference>
<evidence type="ECO:0000256" key="6">
    <source>
        <dbReference type="ARBA" id="ARBA00022723"/>
    </source>
</evidence>
<keyword evidence="15" id="KW-1185">Reference proteome</keyword>
<evidence type="ECO:0000256" key="11">
    <source>
        <dbReference type="SAM" id="MobiDB-lite"/>
    </source>
</evidence>
<dbReference type="GO" id="GO:0070025">
    <property type="term" value="F:carbon monoxide binding"/>
    <property type="evidence" value="ECO:0007669"/>
    <property type="project" value="UniProtKB-ARBA"/>
</dbReference>
<keyword evidence="4" id="KW-0597">Phosphoprotein</keyword>
<dbReference type="InterPro" id="IPR050482">
    <property type="entry name" value="Sensor_HK_TwoCompSys"/>
</dbReference>
<dbReference type="Pfam" id="PF01590">
    <property type="entry name" value="GAF"/>
    <property type="match status" value="1"/>
</dbReference>
<dbReference type="AlphaFoldDB" id="A0A2S5ZYX9"/>
<keyword evidence="10" id="KW-0902">Two-component regulatory system</keyword>
<dbReference type="Gene3D" id="1.20.5.1930">
    <property type="match status" value="1"/>
</dbReference>
<evidence type="ECO:0000256" key="3">
    <source>
        <dbReference type="ARBA" id="ARBA00022490"/>
    </source>
</evidence>
<evidence type="ECO:0000256" key="4">
    <source>
        <dbReference type="ARBA" id="ARBA00022553"/>
    </source>
</evidence>
<feature type="domain" description="GAF" evidence="12">
    <location>
        <begin position="234"/>
        <end position="378"/>
    </location>
</feature>
<dbReference type="GO" id="GO:0070026">
    <property type="term" value="F:nitric oxide binding"/>
    <property type="evidence" value="ECO:0007669"/>
    <property type="project" value="UniProtKB-ARBA"/>
</dbReference>
<comment type="cofactor">
    <cofactor evidence="1">
        <name>Mg(2+)</name>
        <dbReference type="ChEBI" id="CHEBI:18420"/>
    </cofactor>
</comment>
<keyword evidence="5" id="KW-0808">Transferase</keyword>
<dbReference type="RefSeq" id="WP_064903849.1">
    <property type="nucleotide sequence ID" value="NZ_JADLQW010000047.1"/>
</dbReference>
<feature type="region of interest" description="Disordered" evidence="11">
    <location>
        <begin position="553"/>
        <end position="582"/>
    </location>
</feature>
<dbReference type="GO" id="GO:0046983">
    <property type="term" value="F:protein dimerization activity"/>
    <property type="evidence" value="ECO:0007669"/>
    <property type="project" value="InterPro"/>
</dbReference>
<evidence type="ECO:0000259" key="12">
    <source>
        <dbReference type="SMART" id="SM00065"/>
    </source>
</evidence>
<dbReference type="Proteomes" id="UP000238356">
    <property type="component" value="Unassembled WGS sequence"/>
</dbReference>